<evidence type="ECO:0000313" key="2">
    <source>
        <dbReference type="Proteomes" id="UP000461730"/>
    </source>
</evidence>
<accession>A0A7K1TZZ4</accession>
<comment type="caution">
    <text evidence="1">The sequence shown here is derived from an EMBL/GenBank/DDBJ whole genome shotgun (WGS) entry which is preliminary data.</text>
</comment>
<dbReference type="RefSeq" id="WP_157305055.1">
    <property type="nucleotide sequence ID" value="NZ_WRXN01000001.1"/>
</dbReference>
<dbReference type="Proteomes" id="UP000461730">
    <property type="component" value="Unassembled WGS sequence"/>
</dbReference>
<evidence type="ECO:0000313" key="1">
    <source>
        <dbReference type="EMBL" id="MVT07672.1"/>
    </source>
</evidence>
<organism evidence="1 2">
    <name type="scientific">Chitinophaga tropicalis</name>
    <dbReference type="NCBI Taxonomy" id="2683588"/>
    <lineage>
        <taxon>Bacteria</taxon>
        <taxon>Pseudomonadati</taxon>
        <taxon>Bacteroidota</taxon>
        <taxon>Chitinophagia</taxon>
        <taxon>Chitinophagales</taxon>
        <taxon>Chitinophagaceae</taxon>
        <taxon>Chitinophaga</taxon>
    </lineage>
</organism>
<gene>
    <name evidence="1" type="ORF">GO493_05325</name>
</gene>
<dbReference type="AlphaFoldDB" id="A0A7K1TZZ4"/>
<sequence>MKVQKIAMTGLLVMTGIAAFSMKGYRPIGDYIYGKVQGQCQALCGTTVSNICTVGSDDGKYYALINCTTQYLSIRYAKPGS</sequence>
<proteinExistence type="predicted"/>
<dbReference type="EMBL" id="WRXN01000001">
    <property type="protein sequence ID" value="MVT07672.1"/>
    <property type="molecule type" value="Genomic_DNA"/>
</dbReference>
<reference evidence="1 2" key="1">
    <citation type="submission" date="2019-12" db="EMBL/GenBank/DDBJ databases">
        <title>Chitinophaga sp. strain ysch24 (GDMCC 1.1355), whole genome shotgun sequence.</title>
        <authorList>
            <person name="Zhang X."/>
        </authorList>
    </citation>
    <scope>NUCLEOTIDE SEQUENCE [LARGE SCALE GENOMIC DNA]</scope>
    <source>
        <strain evidence="2">ysch24</strain>
    </source>
</reference>
<name>A0A7K1TZZ4_9BACT</name>
<protein>
    <submittedName>
        <fullName evidence="1">Uncharacterized protein</fullName>
    </submittedName>
</protein>
<keyword evidence="2" id="KW-1185">Reference proteome</keyword>